<dbReference type="AlphaFoldDB" id="A0A0V0QBW9"/>
<evidence type="ECO:0000313" key="1">
    <source>
        <dbReference type="EMBL" id="KRW99704.1"/>
    </source>
</evidence>
<evidence type="ECO:0000313" key="2">
    <source>
        <dbReference type="Proteomes" id="UP000054937"/>
    </source>
</evidence>
<dbReference type="InParanoid" id="A0A0V0QBW9"/>
<organism evidence="1 2">
    <name type="scientific">Pseudocohnilembus persalinus</name>
    <name type="common">Ciliate</name>
    <dbReference type="NCBI Taxonomy" id="266149"/>
    <lineage>
        <taxon>Eukaryota</taxon>
        <taxon>Sar</taxon>
        <taxon>Alveolata</taxon>
        <taxon>Ciliophora</taxon>
        <taxon>Intramacronucleata</taxon>
        <taxon>Oligohymenophorea</taxon>
        <taxon>Scuticociliatia</taxon>
        <taxon>Philasterida</taxon>
        <taxon>Pseudocohnilembidae</taxon>
        <taxon>Pseudocohnilembus</taxon>
    </lineage>
</organism>
<proteinExistence type="predicted"/>
<reference evidence="1 2" key="1">
    <citation type="journal article" date="2015" name="Sci. Rep.">
        <title>Genome of the facultative scuticociliatosis pathogen Pseudocohnilembus persalinus provides insight into its virulence through horizontal gene transfer.</title>
        <authorList>
            <person name="Xiong J."/>
            <person name="Wang G."/>
            <person name="Cheng J."/>
            <person name="Tian M."/>
            <person name="Pan X."/>
            <person name="Warren A."/>
            <person name="Jiang C."/>
            <person name="Yuan D."/>
            <person name="Miao W."/>
        </authorList>
    </citation>
    <scope>NUCLEOTIDE SEQUENCE [LARGE SCALE GENOMIC DNA]</scope>
    <source>
        <strain evidence="1">36N120E</strain>
    </source>
</reference>
<comment type="caution">
    <text evidence="1">The sequence shown here is derived from an EMBL/GenBank/DDBJ whole genome shotgun (WGS) entry which is preliminary data.</text>
</comment>
<gene>
    <name evidence="1" type="ORF">PPERSA_07781</name>
</gene>
<sequence length="173" mass="20412">MGVQWEKVQQQRGLYAFLKNPEVMAKCIINQQEFQKNYKSNIRNLISPIFKSAYNDSIKKINKQQRQPNSELEMFELYLKSDKIHSNLQATLYLLLTMFLNHLEYHHQIPGYFFGNFPNLDLFSFYSYQIWIEGSTSGELIKQIQIIVKQAFGSKALDSLDQLNKNFCEKIIK</sequence>
<keyword evidence="2" id="KW-1185">Reference proteome</keyword>
<name>A0A0V0QBW9_PSEPJ</name>
<protein>
    <submittedName>
        <fullName evidence="1">Uncharacterized protein</fullName>
    </submittedName>
</protein>
<dbReference type="EMBL" id="LDAU01000204">
    <property type="protein sequence ID" value="KRW99704.1"/>
    <property type="molecule type" value="Genomic_DNA"/>
</dbReference>
<dbReference type="Proteomes" id="UP000054937">
    <property type="component" value="Unassembled WGS sequence"/>
</dbReference>
<accession>A0A0V0QBW9</accession>